<dbReference type="HAMAP" id="MF_03002">
    <property type="entry name" value="eIF3c"/>
    <property type="match status" value="1"/>
</dbReference>
<dbReference type="InterPro" id="IPR008905">
    <property type="entry name" value="EIF3C_N_dom"/>
</dbReference>
<feature type="compositionally biased region" description="Basic residues" evidence="5">
    <location>
        <begin position="873"/>
        <end position="882"/>
    </location>
</feature>
<reference evidence="7 8" key="1">
    <citation type="submission" date="2024-03" db="EMBL/GenBank/DDBJ databases">
        <title>Complete genome sequence of the green alga Chloropicon roscoffensis RCC1871.</title>
        <authorList>
            <person name="Lemieux C."/>
            <person name="Pombert J.-F."/>
            <person name="Otis C."/>
            <person name="Turmel M."/>
        </authorList>
    </citation>
    <scope>NUCLEOTIDE SEQUENCE [LARGE SCALE GENOMIC DNA]</scope>
    <source>
        <strain evidence="7 8">RCC1871</strain>
    </source>
</reference>
<evidence type="ECO:0000256" key="5">
    <source>
        <dbReference type="SAM" id="MobiDB-lite"/>
    </source>
</evidence>
<dbReference type="InterPro" id="IPR027516">
    <property type="entry name" value="EIF3C"/>
</dbReference>
<evidence type="ECO:0000256" key="4">
    <source>
        <dbReference type="HAMAP-Rule" id="MF_03002"/>
    </source>
</evidence>
<feature type="compositionally biased region" description="Acidic residues" evidence="5">
    <location>
        <begin position="187"/>
        <end position="214"/>
    </location>
</feature>
<proteinExistence type="inferred from homology"/>
<dbReference type="Proteomes" id="UP001472866">
    <property type="component" value="Chromosome 04"/>
</dbReference>
<keyword evidence="3 4" id="KW-0648">Protein biosynthesis</keyword>
<feature type="compositionally biased region" description="Acidic residues" evidence="5">
    <location>
        <begin position="12"/>
        <end position="45"/>
    </location>
</feature>
<accession>A0AAX4P517</accession>
<comment type="subcellular location">
    <subcellularLocation>
        <location evidence="4">Cytoplasm</location>
    </subcellularLocation>
</comment>
<feature type="compositionally biased region" description="Basic and acidic residues" evidence="5">
    <location>
        <begin position="814"/>
        <end position="838"/>
    </location>
</feature>
<dbReference type="GO" id="GO:0005852">
    <property type="term" value="C:eukaryotic translation initiation factor 3 complex"/>
    <property type="evidence" value="ECO:0007669"/>
    <property type="project" value="UniProtKB-UniRule"/>
</dbReference>
<organism evidence="7 8">
    <name type="scientific">Chloropicon roscoffensis</name>
    <dbReference type="NCBI Taxonomy" id="1461544"/>
    <lineage>
        <taxon>Eukaryota</taxon>
        <taxon>Viridiplantae</taxon>
        <taxon>Chlorophyta</taxon>
        <taxon>Chloropicophyceae</taxon>
        <taxon>Chloropicales</taxon>
        <taxon>Chloropicaceae</taxon>
        <taxon>Chloropicon</taxon>
    </lineage>
</organism>
<evidence type="ECO:0000256" key="1">
    <source>
        <dbReference type="ARBA" id="ARBA00022490"/>
    </source>
</evidence>
<protein>
    <recommendedName>
        <fullName evidence="4">Eukaryotic translation initiation factor 3 subunit C</fullName>
        <shortName evidence="4">eIF3c</shortName>
    </recommendedName>
    <alternativeName>
        <fullName evidence="4">Eukaryotic translation initiation factor 3 subunit 8</fullName>
    </alternativeName>
    <alternativeName>
        <fullName evidence="4">eIF3 p110</fullName>
    </alternativeName>
</protein>
<sequence>MASRFFARGSSSEDDTETESESEEYSTTEETSSESESETESSSESENEKSGVNRFLVSDSDSDSDSEDNRRVLRSAKDKRVEELSTIVEEIRNKLKINDWVGVGTNFDKLNKQLDKIRRAGNLTKTPKIYVKALVEMEDALAAALANKEAKKSMSKSNAKALNAMKQNLKKNNKDYEAEIKARRDAGDEDDSDEDTDSDSYDESDVEAEAEDDGFEKVKSKQEKKKVPFTQMDPKDITYGMVMKKSHELMLARGRKGTDKRDQAKTMEFAVKVAKTESQRAQMTLNLISAFFDMASALHTHLPIPIWNRACASILDVLALLERCPYVTVDETFEQDYSEEQEGPEEGAAVTVAGNLIGCLERLDDEWFKSLQVIDPHTEDYVDRLKDELVILAVAQKVSNYFAKTAQHSVVARIALRQVEHLYFKTEAVYKAMRALAEIKKKEAASAEPAAEPEAKAAAAVELEEEEIVPVALPADFTMEEDPHALMKDLVHFIYKNADERTKARAMLCDIYHKSIHNDFYTARDLLLMSHLQDAVLNMDIATQLLFNRTMAQIGLCAFRKGLIPDAHHCLSELYASGRIREILAQGVLLRYHDRTPEQEKLEKRRQMPFHMHINLELLESVNLISAMLLETIHLVNINTETRRRVSKSFWRLVEHYDKLTFMGPPENVRDHVMTGTYALSQGDWKRCAEVISKLGVWDLLPQKAEVLEMLTSKIKEEALRIYVTTFGPHYSSIAVDQLCKMFDVSENTVQTIVSRLIISEDIHGSWHQPTQTIVMRSSSSNTTKLQKLALRCVSSAQILVESNEKALALRTGSLREREDGGGKGKGRGDWEGRDGKQGRGRKWNPHGKATGGYRDRKGQRGDRGDRGDRRDRKGHHHRRDHGHQDVAYSSFQRRKQEGPREMATLSKRRN</sequence>
<feature type="compositionally biased region" description="Basic and acidic residues" evidence="5">
    <location>
        <begin position="854"/>
        <end position="872"/>
    </location>
</feature>
<dbReference type="InterPro" id="IPR000717">
    <property type="entry name" value="PCI_dom"/>
</dbReference>
<dbReference type="GO" id="GO:0003743">
    <property type="term" value="F:translation initiation factor activity"/>
    <property type="evidence" value="ECO:0007669"/>
    <property type="project" value="UniProtKB-UniRule"/>
</dbReference>
<evidence type="ECO:0000259" key="6">
    <source>
        <dbReference type="PROSITE" id="PS50250"/>
    </source>
</evidence>
<name>A0AAX4P517_9CHLO</name>
<dbReference type="InterPro" id="IPR036390">
    <property type="entry name" value="WH_DNA-bd_sf"/>
</dbReference>
<evidence type="ECO:0000313" key="7">
    <source>
        <dbReference type="EMBL" id="WZN61274.1"/>
    </source>
</evidence>
<gene>
    <name evidence="7" type="ORF">HKI87_04g28090</name>
</gene>
<dbReference type="GO" id="GO:0016282">
    <property type="term" value="C:eukaryotic 43S preinitiation complex"/>
    <property type="evidence" value="ECO:0007669"/>
    <property type="project" value="UniProtKB-UniRule"/>
</dbReference>
<comment type="subunit">
    <text evidence="4">Component of the eukaryotic translation initiation factor 3 (eIF-3) complex.</text>
</comment>
<dbReference type="SMART" id="SM00088">
    <property type="entry name" value="PINT"/>
    <property type="match status" value="1"/>
</dbReference>
<dbReference type="PANTHER" id="PTHR13937:SF0">
    <property type="entry name" value="EUKARYOTIC TRANSLATION INITIATION FACTOR 3 SUBUNIT C-RELATED"/>
    <property type="match status" value="1"/>
</dbReference>
<comment type="similarity">
    <text evidence="4">Belongs to the eIF-3 subunit C family.</text>
</comment>
<evidence type="ECO:0000313" key="8">
    <source>
        <dbReference type="Proteomes" id="UP001472866"/>
    </source>
</evidence>
<keyword evidence="2 4" id="KW-0396">Initiation factor</keyword>
<feature type="domain" description="PCI" evidence="6">
    <location>
        <begin position="610"/>
        <end position="781"/>
    </location>
</feature>
<evidence type="ECO:0000256" key="3">
    <source>
        <dbReference type="ARBA" id="ARBA00022917"/>
    </source>
</evidence>
<dbReference type="GO" id="GO:0033290">
    <property type="term" value="C:eukaryotic 48S preinitiation complex"/>
    <property type="evidence" value="ECO:0007669"/>
    <property type="project" value="UniProtKB-UniRule"/>
</dbReference>
<keyword evidence="1 4" id="KW-0963">Cytoplasm</keyword>
<dbReference type="GO" id="GO:0001732">
    <property type="term" value="P:formation of cytoplasmic translation initiation complex"/>
    <property type="evidence" value="ECO:0007669"/>
    <property type="project" value="UniProtKB-UniRule"/>
</dbReference>
<dbReference type="GO" id="GO:0031369">
    <property type="term" value="F:translation initiation factor binding"/>
    <property type="evidence" value="ECO:0007669"/>
    <property type="project" value="InterPro"/>
</dbReference>
<dbReference type="SUPFAM" id="SSF46785">
    <property type="entry name" value="Winged helix' DNA-binding domain"/>
    <property type="match status" value="1"/>
</dbReference>
<dbReference type="GO" id="GO:0003723">
    <property type="term" value="F:RNA binding"/>
    <property type="evidence" value="ECO:0007669"/>
    <property type="project" value="InterPro"/>
</dbReference>
<feature type="region of interest" description="Disordered" evidence="5">
    <location>
        <begin position="182"/>
        <end position="222"/>
    </location>
</feature>
<dbReference type="PROSITE" id="PS50250">
    <property type="entry name" value="PCI"/>
    <property type="match status" value="1"/>
</dbReference>
<feature type="region of interest" description="Disordered" evidence="5">
    <location>
        <begin position="812"/>
        <end position="911"/>
    </location>
</feature>
<feature type="region of interest" description="Disordered" evidence="5">
    <location>
        <begin position="1"/>
        <end position="79"/>
    </location>
</feature>
<dbReference type="EMBL" id="CP151504">
    <property type="protein sequence ID" value="WZN61274.1"/>
    <property type="molecule type" value="Genomic_DNA"/>
</dbReference>
<dbReference type="Pfam" id="PF05470">
    <property type="entry name" value="eIF-3c_N"/>
    <property type="match status" value="1"/>
</dbReference>
<keyword evidence="8" id="KW-1185">Reference proteome</keyword>
<dbReference type="Pfam" id="PF01399">
    <property type="entry name" value="PCI"/>
    <property type="match status" value="1"/>
</dbReference>
<dbReference type="AlphaFoldDB" id="A0AAX4P517"/>
<comment type="function">
    <text evidence="4">Component of the eukaryotic translation initiation factor 3 (eIF-3) complex, which is involved in protein synthesis of a specialized repertoire of mRNAs and, together with other initiation factors, stimulates binding of mRNA and methionyl-tRNAi to the 40S ribosome. The eIF-3 complex specifically targets and initiates translation of a subset of mRNAs involved in cell proliferation.</text>
</comment>
<feature type="compositionally biased region" description="Basic and acidic residues" evidence="5">
    <location>
        <begin position="67"/>
        <end position="79"/>
    </location>
</feature>
<evidence type="ECO:0000256" key="2">
    <source>
        <dbReference type="ARBA" id="ARBA00022540"/>
    </source>
</evidence>
<dbReference type="PANTHER" id="PTHR13937">
    <property type="entry name" value="EUKARYOTIC TRANSLATION INITATION FACTOR 3, SUBUNIT 8 EIF3S8 -RELATED"/>
    <property type="match status" value="1"/>
</dbReference>